<dbReference type="AlphaFoldDB" id="A0A160VK31"/>
<dbReference type="InterPro" id="IPR037175">
    <property type="entry name" value="KFase_sf"/>
</dbReference>
<dbReference type="GO" id="GO:0019441">
    <property type="term" value="P:L-tryptophan catabolic process to kynurenine"/>
    <property type="evidence" value="ECO:0007669"/>
    <property type="project" value="InterPro"/>
</dbReference>
<gene>
    <name evidence="1" type="ORF">MGWOODY_Mmi1760</name>
</gene>
<sequence>MELSVNKDKIIYQIDLTSAVCLAIPYDYGGSQPNFYDAPPGKAAPFKQREFFGEVKNNNGCNVMVINQNIHCTGTHTECAGHILEKDIYIHDVLSPGFIHSELISVTPKKWSETEESYHSNVNDDDMVITKMDLEEKLSHSREGLALRTLPNTKEKLAQKYKPSNTVFFTTDAITFLNDLGIKHLVVDIPSLDRTNDNGMLGNHHRYFEVKPPFIKTITELAFIPDSLDDGLYFMVIEIPPMRLDAAPSRPFLFKFEEKK</sequence>
<dbReference type="Gene3D" id="3.50.30.50">
    <property type="entry name" value="Putative cyclase"/>
    <property type="match status" value="1"/>
</dbReference>
<dbReference type="Pfam" id="PF04199">
    <property type="entry name" value="Cyclase"/>
    <property type="match status" value="1"/>
</dbReference>
<name>A0A160VK31_9ZZZZ</name>
<accession>A0A160VK31</accession>
<dbReference type="SUPFAM" id="SSF102198">
    <property type="entry name" value="Putative cyclase"/>
    <property type="match status" value="1"/>
</dbReference>
<dbReference type="GO" id="GO:0004061">
    <property type="term" value="F:arylformamidase activity"/>
    <property type="evidence" value="ECO:0007669"/>
    <property type="project" value="UniProtKB-EC"/>
</dbReference>
<reference evidence="1" key="1">
    <citation type="submission" date="2015-10" db="EMBL/GenBank/DDBJ databases">
        <authorList>
            <person name="Gilbert D.G."/>
        </authorList>
    </citation>
    <scope>NUCLEOTIDE SEQUENCE</scope>
</reference>
<keyword evidence="1" id="KW-0378">Hydrolase</keyword>
<organism evidence="1">
    <name type="scientific">hydrothermal vent metagenome</name>
    <dbReference type="NCBI Taxonomy" id="652676"/>
    <lineage>
        <taxon>unclassified sequences</taxon>
        <taxon>metagenomes</taxon>
        <taxon>ecological metagenomes</taxon>
    </lineage>
</organism>
<dbReference type="EMBL" id="FAXC01000291">
    <property type="protein sequence ID" value="CUV09734.1"/>
    <property type="molecule type" value="Genomic_DNA"/>
</dbReference>
<proteinExistence type="predicted"/>
<dbReference type="EC" id="3.5.1.9" evidence="1"/>
<dbReference type="InterPro" id="IPR007325">
    <property type="entry name" value="KFase/CYL"/>
</dbReference>
<protein>
    <submittedName>
        <fullName evidence="1">N-formylkynurenine (Aryl-) formamidase</fullName>
        <ecNumber evidence="1">3.5.1.9</ecNumber>
    </submittedName>
</protein>
<evidence type="ECO:0000313" key="1">
    <source>
        <dbReference type="EMBL" id="CUV09734.1"/>
    </source>
</evidence>